<evidence type="ECO:0000313" key="2">
    <source>
        <dbReference type="Proteomes" id="UP000006681"/>
    </source>
</evidence>
<proteinExistence type="predicted"/>
<name>E1QQM0_VULDI</name>
<dbReference type="KEGG" id="vdi:Vdis_2264"/>
<dbReference type="Proteomes" id="UP000006681">
    <property type="component" value="Chromosome"/>
</dbReference>
<dbReference type="EMBL" id="CP002100">
    <property type="protein sequence ID" value="ADN51632.1"/>
    <property type="molecule type" value="Genomic_DNA"/>
</dbReference>
<dbReference type="AlphaFoldDB" id="E1QQM0"/>
<reference evidence="2" key="2">
    <citation type="journal article" date="2010" name="Stand. Genomic Sci.">
        <title>Complete genome sequence of Vulcanisaeta distributa type strain (IC-017T).</title>
        <authorList>
            <person name="Mavromatis K."/>
            <person name="Sikorski J."/>
            <person name="Pabst E."/>
            <person name="Teshima H."/>
            <person name="Lapidus A."/>
            <person name="Lucas S."/>
            <person name="Nolan M."/>
            <person name="Glavina Del Rio T."/>
            <person name="Cheng J."/>
            <person name="Bruce D."/>
            <person name="Goodwin L."/>
            <person name="Pitluck S."/>
            <person name="Liolios K."/>
            <person name="Ivanova N."/>
            <person name="Mikhailova N."/>
            <person name="Pati A."/>
            <person name="Chen A."/>
            <person name="Palaniappan K."/>
            <person name="Land M."/>
            <person name="Hauser L."/>
            <person name="Chang Y."/>
            <person name="Jeffries C."/>
            <person name="Rohde M."/>
            <person name="Spring S."/>
            <person name="Goker M."/>
            <person name="Wirth R."/>
            <person name="Woyke T."/>
            <person name="Bristow J."/>
            <person name="Eisen J."/>
            <person name="Markowitz V."/>
            <person name="Hugenholtz P."/>
            <person name="Klenk H."/>
            <person name="Kyrpides N."/>
        </authorList>
    </citation>
    <scope>NUCLEOTIDE SEQUENCE [LARGE SCALE GENOMIC DNA]</scope>
    <source>
        <strain evidence="2">DSM 14429 / JCM 11212 / NBRC 100878 / IC-017</strain>
    </source>
</reference>
<keyword evidence="2" id="KW-1185">Reference proteome</keyword>
<accession>E1QQM0</accession>
<sequence length="474" mass="54507">MGIIKTSLIKALIDKIKRLMEVKDVIIRLGIVRDRYEMRLRDLLRNFTVPNWHPCPCPHGETERAIVEGHIEELARVGGKLLQPMIVLHLDSANYLIADVCIYNVLSTLPESMNYVLDRVRTEVWDLGKFSSEERYVAMAMATTICIAYKNRVLKEVKLHFARELIRNYVLNVAEMDWRGAEAMIEGLSRYEGVMGIARELANVLGMSERNAHRYIIAVLNEDFINELRSLVRNRVLQVKPGDNNVDRADVAENAVPTKASKNQLDISKRIYITQIAKRINVSTSELEDLSKLTQRNLATLTRRVRELSPEAGKSLVSRIIKAIRDNNMEEAVALIEKTPSDYGDNPSPVIAIDDFSDVHVESDRHRVYRLRVGDIECPEELCPVYRRVIRALKNSDLELLYEAMRALTRQMNRDELLWAIEKRLDNEDFRKLMNMIINDTNESMSRELLSLLETIIKGDQDNACKLIHEIIKS</sequence>
<gene>
    <name evidence="1" type="ordered locus">Vdis_2264</name>
</gene>
<dbReference type="eggNOG" id="arCOG13920">
    <property type="taxonomic scope" value="Archaea"/>
</dbReference>
<dbReference type="HOGENOM" id="CLU_542528_0_0_2"/>
<evidence type="ECO:0000313" key="1">
    <source>
        <dbReference type="EMBL" id="ADN51632.1"/>
    </source>
</evidence>
<reference evidence="1 2" key="1">
    <citation type="journal article" date="2010" name="Stand. Genomic Sci.">
        <title>Complete genome sequence of Vulcanisaeta distributa type strain (IC-017).</title>
        <authorList>
            <person name="Mavromatis K."/>
            <person name="Sikorski J."/>
            <person name="Pabst E."/>
            <person name="Teshima H."/>
            <person name="Lapidus A."/>
            <person name="Lucas S."/>
            <person name="Nolan M."/>
            <person name="Glavina Del Rio T."/>
            <person name="Cheng J.F."/>
            <person name="Bruce D."/>
            <person name="Goodwin L."/>
            <person name="Pitluck S."/>
            <person name="Liolios K."/>
            <person name="Ivanova N."/>
            <person name="Mikhailova N."/>
            <person name="Pati A."/>
            <person name="Chen A."/>
            <person name="Palaniappan K."/>
            <person name="Land M."/>
            <person name="Hauser L."/>
            <person name="Chang Y.J."/>
            <person name="Jeffries C.D."/>
            <person name="Rohde M."/>
            <person name="Spring S."/>
            <person name="Goker M."/>
            <person name="Wirth R."/>
            <person name="Woyke T."/>
            <person name="Bristow J."/>
            <person name="Eisen J.A."/>
            <person name="Markowitz V."/>
            <person name="Hugenholtz P."/>
            <person name="Klenk H.P."/>
            <person name="Kyrpides N.C."/>
        </authorList>
    </citation>
    <scope>NUCLEOTIDE SEQUENCE [LARGE SCALE GENOMIC DNA]</scope>
    <source>
        <strain evidence="2">DSM 14429 / JCM 11212 / NBRC 100878 / IC-017</strain>
    </source>
</reference>
<organism evidence="1 2">
    <name type="scientific">Vulcanisaeta distributa (strain DSM 14429 / JCM 11212 / NBRC 100878 / IC-017)</name>
    <dbReference type="NCBI Taxonomy" id="572478"/>
    <lineage>
        <taxon>Archaea</taxon>
        <taxon>Thermoproteota</taxon>
        <taxon>Thermoprotei</taxon>
        <taxon>Thermoproteales</taxon>
        <taxon>Thermoproteaceae</taxon>
        <taxon>Vulcanisaeta</taxon>
    </lineage>
</organism>
<protein>
    <submittedName>
        <fullName evidence="1">Uncharacterized protein</fullName>
    </submittedName>
</protein>